<dbReference type="AlphaFoldDB" id="A0A401FIZ6"/>
<name>A0A401FIZ6_9LACO</name>
<evidence type="ECO:0000313" key="1">
    <source>
        <dbReference type="EMBL" id="GAY72360.1"/>
    </source>
</evidence>
<dbReference type="Proteomes" id="UP000286974">
    <property type="component" value="Unassembled WGS sequence"/>
</dbReference>
<reference evidence="1 2" key="1">
    <citation type="submission" date="2017-11" db="EMBL/GenBank/DDBJ databases">
        <title>Draft Genome Sequence of Lactobacillus curieae NBRC 111893 isolated from Koso, a Japanese sugar-Vegetable Fermented Beverage.</title>
        <authorList>
            <person name="Chiou T.Y."/>
            <person name="Oshima K."/>
            <person name="Suda W."/>
            <person name="Hattori M."/>
            <person name="Takahashi T."/>
        </authorList>
    </citation>
    <scope>NUCLEOTIDE SEQUENCE [LARGE SCALE GENOMIC DNA]</scope>
    <source>
        <strain evidence="1 2">NBRC111893</strain>
    </source>
</reference>
<gene>
    <name evidence="1" type="ORF">NBRC111893_506</name>
</gene>
<comment type="caution">
    <text evidence="1">The sequence shown here is derived from an EMBL/GenBank/DDBJ whole genome shotgun (WGS) entry which is preliminary data.</text>
</comment>
<dbReference type="EMBL" id="BEXA01000001">
    <property type="protein sequence ID" value="GAY72360.1"/>
    <property type="molecule type" value="Genomic_DNA"/>
</dbReference>
<evidence type="ECO:0000313" key="2">
    <source>
        <dbReference type="Proteomes" id="UP000286974"/>
    </source>
</evidence>
<keyword evidence="2" id="KW-1185">Reference proteome</keyword>
<sequence>MIPTVYLGLFFDQAYKYELSSAKAAARPFFNALIVGS</sequence>
<protein>
    <submittedName>
        <fullName evidence="1">Uncharacterized protein</fullName>
    </submittedName>
</protein>
<proteinExistence type="predicted"/>
<organism evidence="1 2">
    <name type="scientific">Lentilactobacillus kosonis</name>
    <dbReference type="NCBI Taxonomy" id="2810561"/>
    <lineage>
        <taxon>Bacteria</taxon>
        <taxon>Bacillati</taxon>
        <taxon>Bacillota</taxon>
        <taxon>Bacilli</taxon>
        <taxon>Lactobacillales</taxon>
        <taxon>Lactobacillaceae</taxon>
        <taxon>Lentilactobacillus</taxon>
    </lineage>
</organism>
<accession>A0A401FIZ6</accession>